<dbReference type="Proteomes" id="UP001221898">
    <property type="component" value="Unassembled WGS sequence"/>
</dbReference>
<feature type="region of interest" description="Disordered" evidence="1">
    <location>
        <begin position="28"/>
        <end position="47"/>
    </location>
</feature>
<gene>
    <name evidence="2" type="ORF">AAFF_G00221250</name>
</gene>
<organism evidence="2 3">
    <name type="scientific">Aldrovandia affinis</name>
    <dbReference type="NCBI Taxonomy" id="143900"/>
    <lineage>
        <taxon>Eukaryota</taxon>
        <taxon>Metazoa</taxon>
        <taxon>Chordata</taxon>
        <taxon>Craniata</taxon>
        <taxon>Vertebrata</taxon>
        <taxon>Euteleostomi</taxon>
        <taxon>Actinopterygii</taxon>
        <taxon>Neopterygii</taxon>
        <taxon>Teleostei</taxon>
        <taxon>Notacanthiformes</taxon>
        <taxon>Halosauridae</taxon>
        <taxon>Aldrovandia</taxon>
    </lineage>
</organism>
<name>A0AAD7RG46_9TELE</name>
<dbReference type="EMBL" id="JAINUG010000294">
    <property type="protein sequence ID" value="KAJ8383425.1"/>
    <property type="molecule type" value="Genomic_DNA"/>
</dbReference>
<accession>A0AAD7RG46</accession>
<dbReference type="AlphaFoldDB" id="A0AAD7RG46"/>
<proteinExistence type="predicted"/>
<evidence type="ECO:0000313" key="3">
    <source>
        <dbReference type="Proteomes" id="UP001221898"/>
    </source>
</evidence>
<evidence type="ECO:0000256" key="1">
    <source>
        <dbReference type="SAM" id="MobiDB-lite"/>
    </source>
</evidence>
<comment type="caution">
    <text evidence="2">The sequence shown here is derived from an EMBL/GenBank/DDBJ whole genome shotgun (WGS) entry which is preliminary data.</text>
</comment>
<reference evidence="2" key="1">
    <citation type="journal article" date="2023" name="Science">
        <title>Genome structures resolve the early diversification of teleost fishes.</title>
        <authorList>
            <person name="Parey E."/>
            <person name="Louis A."/>
            <person name="Montfort J."/>
            <person name="Bouchez O."/>
            <person name="Roques C."/>
            <person name="Iampietro C."/>
            <person name="Lluch J."/>
            <person name="Castinel A."/>
            <person name="Donnadieu C."/>
            <person name="Desvignes T."/>
            <person name="Floi Bucao C."/>
            <person name="Jouanno E."/>
            <person name="Wen M."/>
            <person name="Mejri S."/>
            <person name="Dirks R."/>
            <person name="Jansen H."/>
            <person name="Henkel C."/>
            <person name="Chen W.J."/>
            <person name="Zahm M."/>
            <person name="Cabau C."/>
            <person name="Klopp C."/>
            <person name="Thompson A.W."/>
            <person name="Robinson-Rechavi M."/>
            <person name="Braasch I."/>
            <person name="Lecointre G."/>
            <person name="Bobe J."/>
            <person name="Postlethwait J.H."/>
            <person name="Berthelot C."/>
            <person name="Roest Crollius H."/>
            <person name="Guiguen Y."/>
        </authorList>
    </citation>
    <scope>NUCLEOTIDE SEQUENCE</scope>
    <source>
        <strain evidence="2">NC1722</strain>
    </source>
</reference>
<protein>
    <submittedName>
        <fullName evidence="2">Uncharacterized protein</fullName>
    </submittedName>
</protein>
<sequence>MKGEASFTGKQDEKSFCVTYLEVKARGDGSQKLPGTRLRDGDDVTSSRASFHRLRQTGWCFSLQRVIYQNLAVKTRSRPNPLMFSLGRR</sequence>
<keyword evidence="3" id="KW-1185">Reference proteome</keyword>
<evidence type="ECO:0000313" key="2">
    <source>
        <dbReference type="EMBL" id="KAJ8383425.1"/>
    </source>
</evidence>